<evidence type="ECO:0000313" key="2">
    <source>
        <dbReference type="EMBL" id="GAT53532.1"/>
    </source>
</evidence>
<dbReference type="EMBL" id="DF848358">
    <property type="protein sequence ID" value="GAT53532.1"/>
    <property type="molecule type" value="Genomic_DNA"/>
</dbReference>
<evidence type="ECO:0000313" key="3">
    <source>
        <dbReference type="Proteomes" id="UP000815677"/>
    </source>
</evidence>
<feature type="non-terminal residue" evidence="2">
    <location>
        <position position="165"/>
    </location>
</feature>
<organism evidence="2 3">
    <name type="scientific">Mycena chlorophos</name>
    <name type="common">Agaric fungus</name>
    <name type="synonym">Agaricus chlorophos</name>
    <dbReference type="NCBI Taxonomy" id="658473"/>
    <lineage>
        <taxon>Eukaryota</taxon>
        <taxon>Fungi</taxon>
        <taxon>Dikarya</taxon>
        <taxon>Basidiomycota</taxon>
        <taxon>Agaricomycotina</taxon>
        <taxon>Agaricomycetes</taxon>
        <taxon>Agaricomycetidae</taxon>
        <taxon>Agaricales</taxon>
        <taxon>Marasmiineae</taxon>
        <taxon>Mycenaceae</taxon>
        <taxon>Mycena</taxon>
    </lineage>
</organism>
<keyword evidence="3" id="KW-1185">Reference proteome</keyword>
<gene>
    <name evidence="2" type="ORF">MCHLO_10477</name>
</gene>
<evidence type="ECO:0000256" key="1">
    <source>
        <dbReference type="SAM" id="MobiDB-lite"/>
    </source>
</evidence>
<protein>
    <submittedName>
        <fullName evidence="2">Uncharacterized protein</fullName>
    </submittedName>
</protein>
<name>A0ABQ0LRA0_MYCCL</name>
<proteinExistence type="predicted"/>
<feature type="region of interest" description="Disordered" evidence="1">
    <location>
        <begin position="39"/>
        <end position="70"/>
    </location>
</feature>
<sequence>MNVCRSRTTTQSLCDAASAPPYSSPGPFRLVDLEATSHLHVAPPPPGRSKSATTHSHNSHPHTRPQRTLTSPPYWRVSVAGYPVRSTSFSRLAWSRFLIETSRVARIPLRILTTQLVKAIVHASAGWFGGCSVVWTDGVVLPYMLPGLATAGSFRGAGQRKAGER</sequence>
<dbReference type="Proteomes" id="UP000815677">
    <property type="component" value="Unassembled WGS sequence"/>
</dbReference>
<reference evidence="2" key="1">
    <citation type="submission" date="2014-09" db="EMBL/GenBank/DDBJ databases">
        <title>Genome sequence of the luminous mushroom Mycena chlorophos for searching fungal bioluminescence genes.</title>
        <authorList>
            <person name="Tanaka Y."/>
            <person name="Kasuga D."/>
            <person name="Oba Y."/>
            <person name="Hase S."/>
            <person name="Sato K."/>
            <person name="Oba Y."/>
            <person name="Sakakibara Y."/>
        </authorList>
    </citation>
    <scope>NUCLEOTIDE SEQUENCE</scope>
</reference>
<accession>A0ABQ0LRA0</accession>